<dbReference type="InterPro" id="IPR006637">
    <property type="entry name" value="ChW"/>
</dbReference>
<evidence type="ECO:0000256" key="1">
    <source>
        <dbReference type="SAM" id="MobiDB-lite"/>
    </source>
</evidence>
<evidence type="ECO:0000313" key="4">
    <source>
        <dbReference type="Proteomes" id="UP000189777"/>
    </source>
</evidence>
<organism evidence="3 4">
    <name type="scientific">Krasilnikoviella flava</name>
    <dbReference type="NCBI Taxonomy" id="526729"/>
    <lineage>
        <taxon>Bacteria</taxon>
        <taxon>Bacillati</taxon>
        <taxon>Actinomycetota</taxon>
        <taxon>Actinomycetes</taxon>
        <taxon>Micrococcales</taxon>
        <taxon>Promicromonosporaceae</taxon>
        <taxon>Krasilnikoviella</taxon>
    </lineage>
</organism>
<evidence type="ECO:0000313" key="3">
    <source>
        <dbReference type="EMBL" id="SKC81866.1"/>
    </source>
</evidence>
<evidence type="ECO:0000256" key="2">
    <source>
        <dbReference type="SAM" id="SignalP"/>
    </source>
</evidence>
<reference evidence="3 4" key="1">
    <citation type="submission" date="2017-02" db="EMBL/GenBank/DDBJ databases">
        <authorList>
            <person name="Peterson S.W."/>
        </authorList>
    </citation>
    <scope>NUCLEOTIDE SEQUENCE [LARGE SCALE GENOMIC DNA]</scope>
    <source>
        <strain evidence="3 4">DSM 21481</strain>
    </source>
</reference>
<keyword evidence="2" id="KW-0732">Signal</keyword>
<protein>
    <submittedName>
        <fullName evidence="3">Hydrophobic W protein</fullName>
    </submittedName>
</protein>
<dbReference type="AlphaFoldDB" id="A0A1T5M0X0"/>
<accession>A0A1T5M0X0</accession>
<dbReference type="Pfam" id="PF07538">
    <property type="entry name" value="ChW"/>
    <property type="match status" value="2"/>
</dbReference>
<name>A0A1T5M0X0_9MICO</name>
<dbReference type="Proteomes" id="UP000189777">
    <property type="component" value="Unassembled WGS sequence"/>
</dbReference>
<keyword evidence="4" id="KW-1185">Reference proteome</keyword>
<gene>
    <name evidence="3" type="ORF">SAMN04324258_4318</name>
</gene>
<dbReference type="SMART" id="SM00728">
    <property type="entry name" value="ChW"/>
    <property type="match status" value="4"/>
</dbReference>
<dbReference type="EMBL" id="FUZQ01000008">
    <property type="protein sequence ID" value="SKC81866.1"/>
    <property type="molecule type" value="Genomic_DNA"/>
</dbReference>
<feature type="signal peptide" evidence="2">
    <location>
        <begin position="1"/>
        <end position="35"/>
    </location>
</feature>
<feature type="region of interest" description="Disordered" evidence="1">
    <location>
        <begin position="625"/>
        <end position="648"/>
    </location>
</feature>
<proteinExistence type="predicted"/>
<dbReference type="STRING" id="526729.SAMN04324258_4318"/>
<feature type="compositionally biased region" description="Polar residues" evidence="1">
    <location>
        <begin position="630"/>
        <end position="646"/>
    </location>
</feature>
<dbReference type="Gene3D" id="2.60.40.2700">
    <property type="match status" value="1"/>
</dbReference>
<feature type="chain" id="PRO_5038729046" evidence="2">
    <location>
        <begin position="36"/>
        <end position="799"/>
    </location>
</feature>
<sequence length="799" mass="84915">MQQRGVARGRLTRMMRTLRPVWVGAAALAVGTAGLGPAAATTGEADLPAPSVLSVNGEECGAEPLVTTLSSESYYTVRLDFAFDDAEVTTARVEVVEQDGDVRMNATQVEVRDGRGRVGLARGLYGIVEGERYTYRVRAVTSEGPSGQPVECAFSLRIGPRWPDVVPVLGQEALYPLSTGGGGVGIPGAFVAVPRVPGDAVAFEYGFTDVDGTLPTELTRIQAGADGAAEIPVVPTAPGTHFLMVVGVDADDVRGAWETRRFQVTAGSAVRPAPAMTLTEPADTLPADGRVPVDISLSADLERGDGEPFPMGEAVVRSSAGAELARTTFDATSERVLLDEAALGTGFRELQVEYRQFAGATPVVTTARICGGSCSFSGGKVSVASESGSKVTLATDLTAKVSGFSPAPASYTYQWLRDGKDLKGATKKDYLSVPTDQGHRLAVKVTARGERMTARSVTSSSVLVGDRDEMHANYGVKFTKFGWQSRFSYQNFSDGQTAGNAGGGYTVEMLSASPGSRAYSTSTGPTESSAMWFEMQGYVQGRGWSGQKSQKTDWVYYVGSIGEKRRLEAIRIDTAGPVSPYYDVFYRVYVPGRGWLGWATNGGTSGTIGYGSRIEAVQIKVLRHGKKPSASGSGNAPSYSRSTQKQVRVEPFTQPSKTWWSAAGGGTTAGWARTVGAPRRLNAVRVDVDGRYSGGVQVSAKVKGDGWRAYVGNDRTAGATRLDRPTSAYRMRLTGGMATHYRVYYRTYVQGVGWLGWAHDGAASGTASYAKRPTAVQVLLVPKGEAAPRSGYGRSAYRR</sequence>